<reference evidence="1" key="1">
    <citation type="submission" date="2020-05" db="EMBL/GenBank/DDBJ databases">
        <authorList>
            <person name="Chiriac C."/>
            <person name="Salcher M."/>
            <person name="Ghai R."/>
            <person name="Kavagutti S V."/>
        </authorList>
    </citation>
    <scope>NUCLEOTIDE SEQUENCE</scope>
</reference>
<proteinExistence type="predicted"/>
<evidence type="ECO:0000313" key="1">
    <source>
        <dbReference type="EMBL" id="CAB4595989.1"/>
    </source>
</evidence>
<gene>
    <name evidence="1" type="ORF">UFOPK1722_01898</name>
</gene>
<dbReference type="AlphaFoldDB" id="A0A6J6G884"/>
<sequence>MTDQLMEGNMHSRWDTEAVFELQMRLAGVGDGEPVEMGIDDAALLLDGMAFTEVMSVDFTFFQMVQWTSDFITGELRSHWTEDEWLAYVGR</sequence>
<accession>A0A6J6G884</accession>
<dbReference type="EMBL" id="CAEZTS010000236">
    <property type="protein sequence ID" value="CAB4595989.1"/>
    <property type="molecule type" value="Genomic_DNA"/>
</dbReference>
<name>A0A6J6G884_9ZZZZ</name>
<organism evidence="1">
    <name type="scientific">freshwater metagenome</name>
    <dbReference type="NCBI Taxonomy" id="449393"/>
    <lineage>
        <taxon>unclassified sequences</taxon>
        <taxon>metagenomes</taxon>
        <taxon>ecological metagenomes</taxon>
    </lineage>
</organism>
<protein>
    <submittedName>
        <fullName evidence="1">Unannotated protein</fullName>
    </submittedName>
</protein>